<dbReference type="CDD" id="cd14729">
    <property type="entry name" value="RtxA-like"/>
    <property type="match status" value="1"/>
</dbReference>
<comment type="caution">
    <text evidence="3">The sequence shown here is derived from an EMBL/GenBank/DDBJ whole genome shotgun (WGS) entry which is preliminary data.</text>
</comment>
<gene>
    <name evidence="3" type="ORF">PS732_00167</name>
</gene>
<organism evidence="3 4">
    <name type="scientific">Pseudomonas fluorescens</name>
    <dbReference type="NCBI Taxonomy" id="294"/>
    <lineage>
        <taxon>Bacteria</taxon>
        <taxon>Pseudomonadati</taxon>
        <taxon>Pseudomonadota</taxon>
        <taxon>Gammaproteobacteria</taxon>
        <taxon>Pseudomonadales</taxon>
        <taxon>Pseudomonadaceae</taxon>
        <taxon>Pseudomonas</taxon>
    </lineage>
</organism>
<evidence type="ECO:0000313" key="4">
    <source>
        <dbReference type="Proteomes" id="UP000325779"/>
    </source>
</evidence>
<protein>
    <recommendedName>
        <fullName evidence="2">Dermonecrotic toxin N-terminal domain-containing protein</fullName>
    </recommendedName>
</protein>
<evidence type="ECO:0000259" key="2">
    <source>
        <dbReference type="Pfam" id="PF20178"/>
    </source>
</evidence>
<name>A0ABD7V9C5_PSEFL</name>
<accession>A0ABD7V9C5</accession>
<sequence length="1039" mass="114483">MNAPERRQLPNAADKASLKAIATTLVLVCPGLQDAARAVATQLLTDKGLSGADPDHIYFHRFRTAQSSALTFTGWEHPQEKPYESLTLTQLVIQRFRATDQDNADLLALYCGFYSDGPEAESFDQSNEVRLLGSDVLNEFWNIDFSTRYTGELMTFWQASADNFRTLAKCNFLALAVQALKHGHLDGTDFQRVIDAVTGPITWPVTLPMLQASHAASGEVRALEIDGHVAINALRLVQDSGRQILYLPGEARALRVMEDDADLHWWVLEQMNTEGKRRAFLTRFPLADRNAMNEKLTDLMNRLVSTWGRSDHRLVNGCSVAISADPFTWLTDSTRNAMFTEARLALTSNSDLRKKLWMGYLSAGLKVFAPMAAVGWPLALPVIGAGIANMSLDIDLAVNGRTPAERRVGTLGAVLDGIETLLNVPFLSGSGALLEVGPQVEFAEAEEMAGLIEFTAANEPFLPALDAPQAVADADAGETATGLSDEAATPSPTREVLASAAPTTSSSLRIPVRYRCDAVLEHLHAETEPGRFQGIYRLDTEPAYAISLDGKPYYVRYFNASEDTGNWAIVDPERPSQFAYSLPVRLSADGTWQRMPALRLKGGGQCLGTCGPDESTSIPSLEPTTDESLVLSPATISRPLRRVRTLYDVYGTDMLNLRKWAMNLPDDSADAGAGAAGNGTVDHVYATHFSHRRTQLLSEAKEFYAELDWNNLPVRPKQPAITRTMPTGELIDGIFEHAEGLAVGETLDRITSMRFMIENMPALARHAKTLYVRGLLNDFAQVDLNNFYTRGQMSEDLRLYLTSLGTDPNGRFNMLELVRTAQVNGIRVQGIDCAASYKMNVSLTSIEEQMMHTSLMSQIMWGDDVLNGPGKWIALIDAQNTNNFRNLPGISELRGGIGLRIEEALPSEEVGVDIDPGIKVARGPFDNGASTRDSFDYLYADLRLQIEAPPVTWTEETLDRLLHRNGMYLLEKPQNTYTLIRRNSSGNLVRTPVNQTVDGQVYVWVQAMPRISGVLFPDVAALSQRLTEIGLKLQSRLPL</sequence>
<dbReference type="Pfam" id="PF20178">
    <property type="entry name" value="ToxA_N"/>
    <property type="match status" value="1"/>
</dbReference>
<reference evidence="3 4" key="1">
    <citation type="submission" date="2019-09" db="EMBL/GenBank/DDBJ databases">
        <authorList>
            <person name="Chandra G."/>
            <person name="Truman W A."/>
        </authorList>
    </citation>
    <scope>NUCLEOTIDE SEQUENCE [LARGE SCALE GENOMIC DNA]</scope>
    <source>
        <strain evidence="3">PS732</strain>
    </source>
</reference>
<dbReference type="Proteomes" id="UP000325779">
    <property type="component" value="Unassembled WGS sequence"/>
</dbReference>
<dbReference type="InterPro" id="IPR046673">
    <property type="entry name" value="ToxA_N"/>
</dbReference>
<evidence type="ECO:0000313" key="3">
    <source>
        <dbReference type="EMBL" id="VVO48087.1"/>
    </source>
</evidence>
<feature type="domain" description="Dermonecrotic toxin N-terminal" evidence="2">
    <location>
        <begin position="29"/>
        <end position="287"/>
    </location>
</feature>
<dbReference type="EMBL" id="CABVIJ010000001">
    <property type="protein sequence ID" value="VVO48087.1"/>
    <property type="molecule type" value="Genomic_DNA"/>
</dbReference>
<proteinExistence type="predicted"/>
<dbReference type="Gene3D" id="3.40.50.11550">
    <property type="match status" value="1"/>
</dbReference>
<dbReference type="AlphaFoldDB" id="A0ABD7V9C5"/>
<dbReference type="SUPFAM" id="SSF159501">
    <property type="entry name" value="EreA/ChaN-like"/>
    <property type="match status" value="1"/>
</dbReference>
<feature type="region of interest" description="Disordered" evidence="1">
    <location>
        <begin position="473"/>
        <end position="494"/>
    </location>
</feature>
<dbReference type="RefSeq" id="WP_150595761.1">
    <property type="nucleotide sequence ID" value="NZ_CABVIJ010000001.1"/>
</dbReference>
<evidence type="ECO:0000256" key="1">
    <source>
        <dbReference type="SAM" id="MobiDB-lite"/>
    </source>
</evidence>